<gene>
    <name evidence="2" type="ORF">SteCoe_23662</name>
</gene>
<sequence length="208" mass="24526">MKKVHTFKNSPASNFKNKPLSKKQELPIKRPRSRSTTPLSRTSTKTQLEKLKVSLDIDNRNKKIEEVKKKYAEKKIILTDDAFDKKSKNEKQKIEEKIVDNINELKAFEFYKNTVQNDVKNSRSFKNNESTKNYRGTPEFKKNFEGKKSNCEQQRCIRSKFPNQLLREYKFFSSPERNSKSMFVSKLLDSRCSKSEIKVALKNIIFKK</sequence>
<organism evidence="2 3">
    <name type="scientific">Stentor coeruleus</name>
    <dbReference type="NCBI Taxonomy" id="5963"/>
    <lineage>
        <taxon>Eukaryota</taxon>
        <taxon>Sar</taxon>
        <taxon>Alveolata</taxon>
        <taxon>Ciliophora</taxon>
        <taxon>Postciliodesmatophora</taxon>
        <taxon>Heterotrichea</taxon>
        <taxon>Heterotrichida</taxon>
        <taxon>Stentoridae</taxon>
        <taxon>Stentor</taxon>
    </lineage>
</organism>
<keyword evidence="3" id="KW-1185">Reference proteome</keyword>
<reference evidence="2 3" key="1">
    <citation type="submission" date="2016-11" db="EMBL/GenBank/DDBJ databases">
        <title>The macronuclear genome of Stentor coeruleus: a giant cell with tiny introns.</title>
        <authorList>
            <person name="Slabodnick M."/>
            <person name="Ruby J.G."/>
            <person name="Reiff S.B."/>
            <person name="Swart E.C."/>
            <person name="Gosai S."/>
            <person name="Prabakaran S."/>
            <person name="Witkowska E."/>
            <person name="Larue G.E."/>
            <person name="Fisher S."/>
            <person name="Freeman R.M."/>
            <person name="Gunawardena J."/>
            <person name="Chu W."/>
            <person name="Stover N.A."/>
            <person name="Gregory B.D."/>
            <person name="Nowacki M."/>
            <person name="Derisi J."/>
            <person name="Roy S.W."/>
            <person name="Marshall W.F."/>
            <person name="Sood P."/>
        </authorList>
    </citation>
    <scope>NUCLEOTIDE SEQUENCE [LARGE SCALE GENOMIC DNA]</scope>
    <source>
        <strain evidence="2">WM001</strain>
    </source>
</reference>
<feature type="compositionally biased region" description="Polar residues" evidence="1">
    <location>
        <begin position="7"/>
        <end position="16"/>
    </location>
</feature>
<accession>A0A1R2BJF2</accession>
<name>A0A1R2BJF2_9CILI</name>
<evidence type="ECO:0000313" key="3">
    <source>
        <dbReference type="Proteomes" id="UP000187209"/>
    </source>
</evidence>
<evidence type="ECO:0000256" key="1">
    <source>
        <dbReference type="SAM" id="MobiDB-lite"/>
    </source>
</evidence>
<protein>
    <submittedName>
        <fullName evidence="2">Uncharacterized protein</fullName>
    </submittedName>
</protein>
<feature type="region of interest" description="Disordered" evidence="1">
    <location>
        <begin position="1"/>
        <end position="47"/>
    </location>
</feature>
<feature type="compositionally biased region" description="Low complexity" evidence="1">
    <location>
        <begin position="34"/>
        <end position="44"/>
    </location>
</feature>
<evidence type="ECO:0000313" key="2">
    <source>
        <dbReference type="EMBL" id="OMJ76888.1"/>
    </source>
</evidence>
<proteinExistence type="predicted"/>
<dbReference type="EMBL" id="MPUH01000606">
    <property type="protein sequence ID" value="OMJ76888.1"/>
    <property type="molecule type" value="Genomic_DNA"/>
</dbReference>
<dbReference type="AlphaFoldDB" id="A0A1R2BJF2"/>
<comment type="caution">
    <text evidence="2">The sequence shown here is derived from an EMBL/GenBank/DDBJ whole genome shotgun (WGS) entry which is preliminary data.</text>
</comment>
<dbReference type="Proteomes" id="UP000187209">
    <property type="component" value="Unassembled WGS sequence"/>
</dbReference>